<dbReference type="PANTHER" id="PTHR13696">
    <property type="entry name" value="P-LOOP CONTAINING NUCLEOSIDE TRIPHOSPHATE HYDROLASE"/>
    <property type="match status" value="1"/>
</dbReference>
<dbReference type="Gene3D" id="3.40.50.300">
    <property type="entry name" value="P-loop containing nucleotide triphosphate hydrolases"/>
    <property type="match status" value="1"/>
</dbReference>
<dbReference type="InterPro" id="IPR025669">
    <property type="entry name" value="AAA_dom"/>
</dbReference>
<dbReference type="InterPro" id="IPR027417">
    <property type="entry name" value="P-loop_NTPase"/>
</dbReference>
<dbReference type="SUPFAM" id="SSF52540">
    <property type="entry name" value="P-loop containing nucleoside triphosphate hydrolases"/>
    <property type="match status" value="1"/>
</dbReference>
<dbReference type="Pfam" id="PF13614">
    <property type="entry name" value="AAA_31"/>
    <property type="match status" value="1"/>
</dbReference>
<name>A0ABT6AEN4_9ACTN</name>
<organism evidence="2 3">
    <name type="scientific">Streptomyces tropicalis</name>
    <dbReference type="NCBI Taxonomy" id="3034234"/>
    <lineage>
        <taxon>Bacteria</taxon>
        <taxon>Bacillati</taxon>
        <taxon>Actinomycetota</taxon>
        <taxon>Actinomycetes</taxon>
        <taxon>Kitasatosporales</taxon>
        <taxon>Streptomycetaceae</taxon>
        <taxon>Streptomyces</taxon>
    </lineage>
</organism>
<comment type="caution">
    <text evidence="2">The sequence shown here is derived from an EMBL/GenBank/DDBJ whole genome shotgun (WGS) entry which is preliminary data.</text>
</comment>
<dbReference type="CDD" id="cd02042">
    <property type="entry name" value="ParAB_family"/>
    <property type="match status" value="1"/>
</dbReference>
<evidence type="ECO:0000313" key="3">
    <source>
        <dbReference type="Proteomes" id="UP001221150"/>
    </source>
</evidence>
<dbReference type="InterPro" id="IPR050678">
    <property type="entry name" value="DNA_Partitioning_ATPase"/>
</dbReference>
<gene>
    <name evidence="2" type="ORF">P3H78_31800</name>
</gene>
<dbReference type="Proteomes" id="UP001221150">
    <property type="component" value="Unassembled WGS sequence"/>
</dbReference>
<dbReference type="PANTHER" id="PTHR13696:SF99">
    <property type="entry name" value="COBYRINIC ACID AC-DIAMIDE SYNTHASE"/>
    <property type="match status" value="1"/>
</dbReference>
<evidence type="ECO:0000313" key="2">
    <source>
        <dbReference type="EMBL" id="MDF3303116.1"/>
    </source>
</evidence>
<protein>
    <submittedName>
        <fullName evidence="2">ParA family protein</fullName>
    </submittedName>
</protein>
<feature type="domain" description="AAA" evidence="1">
    <location>
        <begin position="30"/>
        <end position="220"/>
    </location>
</feature>
<accession>A0ABT6AEN4</accession>
<dbReference type="EMBL" id="JARJBB010000041">
    <property type="protein sequence ID" value="MDF3303116.1"/>
    <property type="molecule type" value="Genomic_DNA"/>
</dbReference>
<proteinExistence type="predicted"/>
<dbReference type="RefSeq" id="WP_276112658.1">
    <property type="nucleotide sequence ID" value="NZ_JARJBB010000041.1"/>
</dbReference>
<evidence type="ECO:0000259" key="1">
    <source>
        <dbReference type="Pfam" id="PF13614"/>
    </source>
</evidence>
<sequence length="326" mass="36084">MSLTLPQSIVLTEYDKDYPVEVPWLDLWHVYVVANDKGGAGKTSTVANLALMILKKLRRGDPSKGIPGDPDARVLVIDLNAQGNLTVHEFGASEEQNDHGKGLYDSLHAGTALKPVTVRPGLDLVPGGGEWLKDDVATLYRRLRDKYDANADLRLLQCLLPIAGDYDFILIDTPPENPPLQRLAMGAGRWIITPAKTDNGSLDGVKEMSEQFKKVRKVNPLLTLLGVVLFATGRKSTQIHQKAEKRLREILKGRYFKFRTNIGHSEAVAQESRDVDGEPLVALFDRAEGGDTSLPETVRSVHEDYRKLTDEVIARSAEIKKAIEES</sequence>
<keyword evidence="3" id="KW-1185">Reference proteome</keyword>
<reference evidence="2 3" key="1">
    <citation type="submission" date="2023-03" db="EMBL/GenBank/DDBJ databases">
        <title>Draft genome sequence of Streptomyces sp. K1PA1 isolated from peat swamp forest in Thailand.</title>
        <authorList>
            <person name="Klaysubun C."/>
            <person name="Duangmal K."/>
        </authorList>
    </citation>
    <scope>NUCLEOTIDE SEQUENCE [LARGE SCALE GENOMIC DNA]</scope>
    <source>
        <strain evidence="2 3">K1PA1</strain>
    </source>
</reference>